<dbReference type="EMBL" id="JARK01001522">
    <property type="protein sequence ID" value="EYB93052.1"/>
    <property type="molecule type" value="Genomic_DNA"/>
</dbReference>
<sequence>MSTGVMQYVEHEYDDPIPRDYGVIDLVDFICSYLVWQTEIWIEEKEVSTFDSIEKISAFGLLGLADEIAWIENSKMLKKKVAKRTSIVHRSNIM</sequence>
<dbReference type="AlphaFoldDB" id="A0A016SRT4"/>
<proteinExistence type="predicted"/>
<protein>
    <submittedName>
        <fullName evidence="1">Uncharacterized protein</fullName>
    </submittedName>
</protein>
<evidence type="ECO:0000313" key="2">
    <source>
        <dbReference type="Proteomes" id="UP000024635"/>
    </source>
</evidence>
<evidence type="ECO:0000313" key="1">
    <source>
        <dbReference type="EMBL" id="EYB93052.1"/>
    </source>
</evidence>
<reference evidence="2" key="1">
    <citation type="journal article" date="2015" name="Nat. Genet.">
        <title>The genome and transcriptome of the zoonotic hookworm Ancylostoma ceylanicum identify infection-specific gene families.</title>
        <authorList>
            <person name="Schwarz E.M."/>
            <person name="Hu Y."/>
            <person name="Antoshechkin I."/>
            <person name="Miller M.M."/>
            <person name="Sternberg P.W."/>
            <person name="Aroian R.V."/>
        </authorList>
    </citation>
    <scope>NUCLEOTIDE SEQUENCE</scope>
    <source>
        <strain evidence="2">HY135</strain>
    </source>
</reference>
<gene>
    <name evidence="1" type="primary">Acey_s0186.g1051</name>
    <name evidence="1" type="ORF">Y032_0186g1051</name>
</gene>
<dbReference type="Proteomes" id="UP000024635">
    <property type="component" value="Unassembled WGS sequence"/>
</dbReference>
<organism evidence="1 2">
    <name type="scientific">Ancylostoma ceylanicum</name>
    <dbReference type="NCBI Taxonomy" id="53326"/>
    <lineage>
        <taxon>Eukaryota</taxon>
        <taxon>Metazoa</taxon>
        <taxon>Ecdysozoa</taxon>
        <taxon>Nematoda</taxon>
        <taxon>Chromadorea</taxon>
        <taxon>Rhabditida</taxon>
        <taxon>Rhabditina</taxon>
        <taxon>Rhabditomorpha</taxon>
        <taxon>Strongyloidea</taxon>
        <taxon>Ancylostomatidae</taxon>
        <taxon>Ancylostomatinae</taxon>
        <taxon>Ancylostoma</taxon>
    </lineage>
</organism>
<comment type="caution">
    <text evidence="1">The sequence shown here is derived from an EMBL/GenBank/DDBJ whole genome shotgun (WGS) entry which is preliminary data.</text>
</comment>
<accession>A0A016SRT4</accession>
<keyword evidence="2" id="KW-1185">Reference proteome</keyword>
<name>A0A016SRT4_9BILA</name>